<dbReference type="GO" id="GO:0006508">
    <property type="term" value="P:proteolysis"/>
    <property type="evidence" value="ECO:0007669"/>
    <property type="project" value="UniProtKB-KW"/>
</dbReference>
<evidence type="ECO:0000256" key="8">
    <source>
        <dbReference type="ARBA" id="ARBA00023157"/>
    </source>
</evidence>
<gene>
    <name evidence="10" type="ORF">JAAARDRAFT_42636</name>
</gene>
<dbReference type="SUPFAM" id="SSF55486">
    <property type="entry name" value="Metalloproteases ('zincins'), catalytic domain"/>
    <property type="match status" value="1"/>
</dbReference>
<dbReference type="GO" id="GO:0046872">
    <property type="term" value="F:metal ion binding"/>
    <property type="evidence" value="ECO:0007669"/>
    <property type="project" value="UniProtKB-KW"/>
</dbReference>
<proteinExistence type="inferred from homology"/>
<dbReference type="STRING" id="933084.A0A067P4J6"/>
<dbReference type="HOGENOM" id="CLU_048726_2_0_1"/>
<dbReference type="InParanoid" id="A0A067P4J6"/>
<dbReference type="CDD" id="cd04275">
    <property type="entry name" value="ZnMc_pappalysin_like"/>
    <property type="match status" value="1"/>
</dbReference>
<reference evidence="11" key="1">
    <citation type="journal article" date="2014" name="Proc. Natl. Acad. Sci. U.S.A.">
        <title>Extensive sampling of basidiomycete genomes demonstrates inadequacy of the white-rot/brown-rot paradigm for wood decay fungi.</title>
        <authorList>
            <person name="Riley R."/>
            <person name="Salamov A.A."/>
            <person name="Brown D.W."/>
            <person name="Nagy L.G."/>
            <person name="Floudas D."/>
            <person name="Held B.W."/>
            <person name="Levasseur A."/>
            <person name="Lombard V."/>
            <person name="Morin E."/>
            <person name="Otillar R."/>
            <person name="Lindquist E.A."/>
            <person name="Sun H."/>
            <person name="LaButti K.M."/>
            <person name="Schmutz J."/>
            <person name="Jabbour D."/>
            <person name="Luo H."/>
            <person name="Baker S.E."/>
            <person name="Pisabarro A.G."/>
            <person name="Walton J.D."/>
            <person name="Blanchette R.A."/>
            <person name="Henrissat B."/>
            <person name="Martin F."/>
            <person name="Cullen D."/>
            <person name="Hibbett D.S."/>
            <person name="Grigoriev I.V."/>
        </authorList>
    </citation>
    <scope>NUCLEOTIDE SEQUENCE [LARGE SCALE GENOMIC DNA]</scope>
    <source>
        <strain evidence="11">MUCL 33604</strain>
    </source>
</reference>
<evidence type="ECO:0000259" key="9">
    <source>
        <dbReference type="Pfam" id="PF05572"/>
    </source>
</evidence>
<feature type="domain" description="Peptidase M43 pregnancy-associated plasma-A" evidence="9">
    <location>
        <begin position="112"/>
        <end position="203"/>
    </location>
</feature>
<dbReference type="InterPro" id="IPR008754">
    <property type="entry name" value="Peptidase_M43"/>
</dbReference>
<sequence length="211" mass="22857">MDIYVQNQVTILNRAFVSVGISFKSAKVTRWLAPAWFTISSLPDAAPMKERLAVISPDVLNIYVVGVLPKPTTRPGTTLGYSSFPWNYTTDPISDGVMVVFSTLPGGGFLNQDLGANVVHEVGHWSGLWHTFQGGCPSPNNDGDSVADTPAEALPTFGCPTVAADSCPGDPGLDPIHNFMDYTDDTCRTQFTPGQVSRMRNMLRSYRGIDV</sequence>
<dbReference type="InterPro" id="IPR024079">
    <property type="entry name" value="MetalloPept_cat_dom_sf"/>
</dbReference>
<keyword evidence="6" id="KW-0862">Zinc</keyword>
<evidence type="ECO:0000256" key="7">
    <source>
        <dbReference type="ARBA" id="ARBA00023049"/>
    </source>
</evidence>
<comment type="similarity">
    <text evidence="1">Belongs to the peptidase M43B family.</text>
</comment>
<keyword evidence="5" id="KW-0378">Hydrolase</keyword>
<dbReference type="Pfam" id="PF05572">
    <property type="entry name" value="Peptidase_M43"/>
    <property type="match status" value="1"/>
</dbReference>
<dbReference type="Proteomes" id="UP000027265">
    <property type="component" value="Unassembled WGS sequence"/>
</dbReference>
<dbReference type="MEROPS" id="M43.008"/>
<accession>A0A067P4J6</accession>
<keyword evidence="11" id="KW-1185">Reference proteome</keyword>
<evidence type="ECO:0000256" key="5">
    <source>
        <dbReference type="ARBA" id="ARBA00022801"/>
    </source>
</evidence>
<evidence type="ECO:0000256" key="4">
    <source>
        <dbReference type="ARBA" id="ARBA00022729"/>
    </source>
</evidence>
<evidence type="ECO:0000313" key="10">
    <source>
        <dbReference type="EMBL" id="KDQ49699.1"/>
    </source>
</evidence>
<protein>
    <recommendedName>
        <fullName evidence="9">Peptidase M43 pregnancy-associated plasma-A domain-containing protein</fullName>
    </recommendedName>
</protein>
<evidence type="ECO:0000313" key="11">
    <source>
        <dbReference type="Proteomes" id="UP000027265"/>
    </source>
</evidence>
<evidence type="ECO:0000256" key="2">
    <source>
        <dbReference type="ARBA" id="ARBA00022670"/>
    </source>
</evidence>
<dbReference type="Gene3D" id="3.40.390.10">
    <property type="entry name" value="Collagenase (Catalytic Domain)"/>
    <property type="match status" value="1"/>
</dbReference>
<evidence type="ECO:0000256" key="6">
    <source>
        <dbReference type="ARBA" id="ARBA00022833"/>
    </source>
</evidence>
<keyword evidence="8" id="KW-1015">Disulfide bond</keyword>
<dbReference type="GO" id="GO:0008237">
    <property type="term" value="F:metallopeptidase activity"/>
    <property type="evidence" value="ECO:0007669"/>
    <property type="project" value="UniProtKB-KW"/>
</dbReference>
<keyword evidence="2" id="KW-0645">Protease</keyword>
<dbReference type="AlphaFoldDB" id="A0A067P4J6"/>
<dbReference type="OrthoDB" id="536211at2759"/>
<keyword evidence="4" id="KW-0732">Signal</keyword>
<keyword evidence="3" id="KW-0479">Metal-binding</keyword>
<evidence type="ECO:0000256" key="3">
    <source>
        <dbReference type="ARBA" id="ARBA00022723"/>
    </source>
</evidence>
<organism evidence="10 11">
    <name type="scientific">Jaapia argillacea MUCL 33604</name>
    <dbReference type="NCBI Taxonomy" id="933084"/>
    <lineage>
        <taxon>Eukaryota</taxon>
        <taxon>Fungi</taxon>
        <taxon>Dikarya</taxon>
        <taxon>Basidiomycota</taxon>
        <taxon>Agaricomycotina</taxon>
        <taxon>Agaricomycetes</taxon>
        <taxon>Agaricomycetidae</taxon>
        <taxon>Jaapiales</taxon>
        <taxon>Jaapiaceae</taxon>
        <taxon>Jaapia</taxon>
    </lineage>
</organism>
<dbReference type="EMBL" id="KL197776">
    <property type="protein sequence ID" value="KDQ49699.1"/>
    <property type="molecule type" value="Genomic_DNA"/>
</dbReference>
<keyword evidence="7" id="KW-0482">Metalloprotease</keyword>
<dbReference type="PANTHER" id="PTHR47466:SF1">
    <property type="entry name" value="METALLOPROTEASE MEP1 (AFU_ORTHOLOGUE AFUA_1G07730)-RELATED"/>
    <property type="match status" value="1"/>
</dbReference>
<evidence type="ECO:0000256" key="1">
    <source>
        <dbReference type="ARBA" id="ARBA00008721"/>
    </source>
</evidence>
<name>A0A067P4J6_9AGAM</name>
<dbReference type="PANTHER" id="PTHR47466">
    <property type="match status" value="1"/>
</dbReference>